<evidence type="ECO:0000259" key="1">
    <source>
        <dbReference type="Pfam" id="PF05168"/>
    </source>
</evidence>
<dbReference type="EMBL" id="CWJL01000005">
    <property type="protein sequence ID" value="CRY65722.1"/>
    <property type="molecule type" value="Genomic_DNA"/>
</dbReference>
<name>A0A0T9R5N6_9GAMM</name>
<keyword evidence="4" id="KW-1185">Reference proteome</keyword>
<dbReference type="Gene3D" id="1.20.120.330">
    <property type="entry name" value="Nucleotidyltransferases domain 2"/>
    <property type="match status" value="1"/>
</dbReference>
<accession>A0A0T9R5N6</accession>
<dbReference type="Proteomes" id="UP000044625">
    <property type="component" value="Unassembled WGS sequence"/>
</dbReference>
<proteinExistence type="predicted"/>
<dbReference type="Pfam" id="PF05168">
    <property type="entry name" value="HEPN"/>
    <property type="match status" value="1"/>
</dbReference>
<dbReference type="EMBL" id="CQAZ01000053">
    <property type="protein sequence ID" value="CNI46172.1"/>
    <property type="molecule type" value="Genomic_DNA"/>
</dbReference>
<dbReference type="AlphaFoldDB" id="A0A0T9R5N6"/>
<evidence type="ECO:0000313" key="3">
    <source>
        <dbReference type="EMBL" id="CRY65722.1"/>
    </source>
</evidence>
<evidence type="ECO:0000313" key="5">
    <source>
        <dbReference type="Proteomes" id="UP000045840"/>
    </source>
</evidence>
<evidence type="ECO:0000313" key="2">
    <source>
        <dbReference type="EMBL" id="CNI46172.1"/>
    </source>
</evidence>
<reference evidence="5" key="2">
    <citation type="submission" date="2015-03" db="EMBL/GenBank/DDBJ databases">
        <authorList>
            <consortium name="Pathogen Informatics"/>
        </authorList>
    </citation>
    <scope>NUCLEOTIDE SEQUENCE [LARGE SCALE GENOMIC DNA]</scope>
    <source>
        <strain evidence="5">A125KOH2</strain>
    </source>
</reference>
<protein>
    <recommendedName>
        <fullName evidence="1">HEPN domain-containing protein</fullName>
    </recommendedName>
</protein>
<reference evidence="3 4" key="1">
    <citation type="submission" date="2015-03" db="EMBL/GenBank/DDBJ databases">
        <authorList>
            <consortium name="Pathogen Informatics"/>
            <person name="Murphy D."/>
        </authorList>
    </citation>
    <scope>NUCLEOTIDE SEQUENCE [LARGE SCALE GENOMIC DNA]</scope>
    <source>
        <strain evidence="4">type strain: CIP110230</strain>
        <strain evidence="3">Type strain: CIP110230</strain>
    </source>
</reference>
<dbReference type="Proteomes" id="UP000045840">
    <property type="component" value="Unassembled WGS sequence"/>
</dbReference>
<dbReference type="RefSeq" id="WP_049614937.1">
    <property type="nucleotide sequence ID" value="NZ_CAWMMU010000005.1"/>
</dbReference>
<evidence type="ECO:0000313" key="4">
    <source>
        <dbReference type="Proteomes" id="UP000044625"/>
    </source>
</evidence>
<sequence length="135" mass="15521">MSINSSDFLYSAVISCDSAEEVDFRNAISRAYYAMYHESLRALTCLPGASRDHHACLIKYMSSSAENKNEPYESSKLKSLSYRLKQQRNLRNQADYKIDDISITQMQAKVTIKATEKFFEDWGTLKSTKNIQKKL</sequence>
<dbReference type="OrthoDB" id="7030738at2"/>
<organism evidence="2 5">
    <name type="scientific">Yersinia pekkanenii</name>
    <dbReference type="NCBI Taxonomy" id="1288385"/>
    <lineage>
        <taxon>Bacteria</taxon>
        <taxon>Pseudomonadati</taxon>
        <taxon>Pseudomonadota</taxon>
        <taxon>Gammaproteobacteria</taxon>
        <taxon>Enterobacterales</taxon>
        <taxon>Yersiniaceae</taxon>
        <taxon>Yersinia</taxon>
    </lineage>
</organism>
<reference evidence="2" key="3">
    <citation type="submission" date="2015-03" db="EMBL/GenBank/DDBJ databases">
        <authorList>
            <person name="Murphy D."/>
        </authorList>
    </citation>
    <scope>NUCLEOTIDE SEQUENCE [LARGE SCALE GENOMIC DNA]</scope>
    <source>
        <strain evidence="2">A125KOH2</strain>
    </source>
</reference>
<gene>
    <name evidence="2" type="ORF">ERS008529_04097</name>
    <name evidence="3" type="ORF">ERS137968_01469</name>
</gene>
<feature type="domain" description="HEPN" evidence="1">
    <location>
        <begin position="18"/>
        <end position="120"/>
    </location>
</feature>
<dbReference type="InterPro" id="IPR007842">
    <property type="entry name" value="HEPN_dom"/>
</dbReference>